<sequence length="131" mass="14769">MARMMICLVLLFAVAVHCGSTTTARAVQIFDVGESEGWVVPSEVDMYRRWASNKTFHVNDVIRCYYFISGTLGHCELGQKVAVEVMPYNMNGSPQQSPGPHPTIPRQLRLKASQRDFISRLRGRRFTVHAA</sequence>
<dbReference type="Proteomes" id="UP001151287">
    <property type="component" value="Unassembled WGS sequence"/>
</dbReference>
<evidence type="ECO:0000256" key="1">
    <source>
        <dbReference type="SAM" id="SignalP"/>
    </source>
</evidence>
<dbReference type="PANTHER" id="PTHR33021:SF339">
    <property type="entry name" value="OS07G0570600 PROTEIN"/>
    <property type="match status" value="1"/>
</dbReference>
<evidence type="ECO:0008006" key="4">
    <source>
        <dbReference type="Google" id="ProtNLM"/>
    </source>
</evidence>
<comment type="caution">
    <text evidence="2">The sequence shown here is derived from an EMBL/GenBank/DDBJ whole genome shotgun (WGS) entry which is preliminary data.</text>
</comment>
<evidence type="ECO:0000313" key="3">
    <source>
        <dbReference type="Proteomes" id="UP001151287"/>
    </source>
</evidence>
<dbReference type="GO" id="GO:0005886">
    <property type="term" value="C:plasma membrane"/>
    <property type="evidence" value="ECO:0007669"/>
    <property type="project" value="TreeGrafter"/>
</dbReference>
<reference evidence="2" key="1">
    <citation type="journal article" date="2022" name="Cell">
        <title>Repeat-based holocentromeres influence genome architecture and karyotype evolution.</title>
        <authorList>
            <person name="Hofstatter P.G."/>
            <person name="Thangavel G."/>
            <person name="Lux T."/>
            <person name="Neumann P."/>
            <person name="Vondrak T."/>
            <person name="Novak P."/>
            <person name="Zhang M."/>
            <person name="Costa L."/>
            <person name="Castellani M."/>
            <person name="Scott A."/>
            <person name="Toegelov H."/>
            <person name="Fuchs J."/>
            <person name="Mata-Sucre Y."/>
            <person name="Dias Y."/>
            <person name="Vanzela A.L.L."/>
            <person name="Huettel B."/>
            <person name="Almeida C.C.S."/>
            <person name="Simkova H."/>
            <person name="Souza G."/>
            <person name="Pedrosa-Harand A."/>
            <person name="Macas J."/>
            <person name="Mayer K.F.X."/>
            <person name="Houben A."/>
            <person name="Marques A."/>
        </authorList>
    </citation>
    <scope>NUCLEOTIDE SEQUENCE</scope>
    <source>
        <strain evidence="2">RhyBre1mFocal</strain>
    </source>
</reference>
<keyword evidence="1" id="KW-0732">Signal</keyword>
<dbReference type="InterPro" id="IPR039391">
    <property type="entry name" value="Phytocyanin-like"/>
</dbReference>
<dbReference type="InterPro" id="IPR008972">
    <property type="entry name" value="Cupredoxin"/>
</dbReference>
<evidence type="ECO:0000313" key="2">
    <source>
        <dbReference type="EMBL" id="KAJ1696706.1"/>
    </source>
</evidence>
<dbReference type="OrthoDB" id="2015260at2759"/>
<feature type="chain" id="PRO_5040451661" description="Phytocyanin domain-containing protein" evidence="1">
    <location>
        <begin position="27"/>
        <end position="131"/>
    </location>
</feature>
<dbReference type="Gene3D" id="2.60.40.420">
    <property type="entry name" value="Cupredoxins - blue copper proteins"/>
    <property type="match status" value="1"/>
</dbReference>
<dbReference type="GO" id="GO:0009055">
    <property type="term" value="F:electron transfer activity"/>
    <property type="evidence" value="ECO:0007669"/>
    <property type="project" value="InterPro"/>
</dbReference>
<protein>
    <recommendedName>
        <fullName evidence="4">Phytocyanin domain-containing protein</fullName>
    </recommendedName>
</protein>
<gene>
    <name evidence="2" type="ORF">LUZ63_005218</name>
</gene>
<dbReference type="AlphaFoldDB" id="A0A9Q0CMN3"/>
<name>A0A9Q0CMN3_9POAL</name>
<accession>A0A9Q0CMN3</accession>
<dbReference type="EMBL" id="JAMQYH010000002">
    <property type="protein sequence ID" value="KAJ1696706.1"/>
    <property type="molecule type" value="Genomic_DNA"/>
</dbReference>
<organism evidence="2 3">
    <name type="scientific">Rhynchospora breviuscula</name>
    <dbReference type="NCBI Taxonomy" id="2022672"/>
    <lineage>
        <taxon>Eukaryota</taxon>
        <taxon>Viridiplantae</taxon>
        <taxon>Streptophyta</taxon>
        <taxon>Embryophyta</taxon>
        <taxon>Tracheophyta</taxon>
        <taxon>Spermatophyta</taxon>
        <taxon>Magnoliopsida</taxon>
        <taxon>Liliopsida</taxon>
        <taxon>Poales</taxon>
        <taxon>Cyperaceae</taxon>
        <taxon>Cyperoideae</taxon>
        <taxon>Rhynchosporeae</taxon>
        <taxon>Rhynchospora</taxon>
    </lineage>
</organism>
<keyword evidence="3" id="KW-1185">Reference proteome</keyword>
<proteinExistence type="predicted"/>
<dbReference type="SUPFAM" id="SSF49503">
    <property type="entry name" value="Cupredoxins"/>
    <property type="match status" value="1"/>
</dbReference>
<dbReference type="PANTHER" id="PTHR33021">
    <property type="entry name" value="BLUE COPPER PROTEIN"/>
    <property type="match status" value="1"/>
</dbReference>
<feature type="signal peptide" evidence="1">
    <location>
        <begin position="1"/>
        <end position="26"/>
    </location>
</feature>